<name>A0A370L9A5_9HYPH</name>
<dbReference type="EMBL" id="QQTP01000003">
    <property type="protein sequence ID" value="RDJ26959.1"/>
    <property type="molecule type" value="Genomic_DNA"/>
</dbReference>
<reference evidence="2" key="1">
    <citation type="submission" date="2018-07" db="EMBL/GenBank/DDBJ databases">
        <authorList>
            <person name="Safronova V.I."/>
            <person name="Chirak E.R."/>
            <person name="Sazanova A.L."/>
        </authorList>
    </citation>
    <scope>NUCLEOTIDE SEQUENCE [LARGE SCALE GENOMIC DNA]</scope>
    <source>
        <strain evidence="2">RCAM04685</strain>
    </source>
</reference>
<keyword evidence="2" id="KW-1185">Reference proteome</keyword>
<sequence>MTAIIHNALLTEALTAHGGVERWRTYNGLSSTIVPGGRLWGLKGIDMPPIPRVATTELRRQWMSVTPFGDPDWTMTWQPEKVVIETGAGDVIAERESPREAFAGHAYDTLWDPLHLAYFNGYAMWTYHALPFLLAEPGYEVVDVPSVTHDGETLRGLGARFPDGIHTHTQQQTFYFGADGLLRRHDYEVDVWARTSAAHFLSDYIEVDGFHLPTKRRVHPRASDGTIQYEFDTVSVDMSEYVLR</sequence>
<proteinExistence type="predicted"/>
<accession>A0A370L9A5</accession>
<dbReference type="OrthoDB" id="8746011at2"/>
<evidence type="ECO:0000313" key="1">
    <source>
        <dbReference type="EMBL" id="RDJ26959.1"/>
    </source>
</evidence>
<dbReference type="Proteomes" id="UP000255207">
    <property type="component" value="Unassembled WGS sequence"/>
</dbReference>
<organism evidence="1 2">
    <name type="scientific">Bosea caraganae</name>
    <dbReference type="NCBI Taxonomy" id="2763117"/>
    <lineage>
        <taxon>Bacteria</taxon>
        <taxon>Pseudomonadati</taxon>
        <taxon>Pseudomonadota</taxon>
        <taxon>Alphaproteobacteria</taxon>
        <taxon>Hyphomicrobiales</taxon>
        <taxon>Boseaceae</taxon>
        <taxon>Bosea</taxon>
    </lineage>
</organism>
<evidence type="ECO:0000313" key="2">
    <source>
        <dbReference type="Proteomes" id="UP000255207"/>
    </source>
</evidence>
<dbReference type="AlphaFoldDB" id="A0A370L9A5"/>
<comment type="caution">
    <text evidence="1">The sequence shown here is derived from an EMBL/GenBank/DDBJ whole genome shotgun (WGS) entry which is preliminary data.</text>
</comment>
<protein>
    <submittedName>
        <fullName evidence="1">Uncharacterized protein</fullName>
    </submittedName>
</protein>
<gene>
    <name evidence="1" type="ORF">DWE98_08970</name>
</gene>
<dbReference type="RefSeq" id="WP_114828843.1">
    <property type="nucleotide sequence ID" value="NZ_QQTO01000001.1"/>
</dbReference>